<protein>
    <recommendedName>
        <fullName evidence="2">DUF2786 domain-containing protein</fullName>
    </recommendedName>
</protein>
<evidence type="ECO:0000259" key="2">
    <source>
        <dbReference type="Pfam" id="PF10979"/>
    </source>
</evidence>
<evidence type="ECO:0000313" key="3">
    <source>
        <dbReference type="EMBL" id="AVO22553.1"/>
    </source>
</evidence>
<evidence type="ECO:0000313" key="4">
    <source>
        <dbReference type="Proteomes" id="UP000240673"/>
    </source>
</evidence>
<dbReference type="InterPro" id="IPR024498">
    <property type="entry name" value="DUF2786"/>
</dbReference>
<name>A0A2P1JTU6_9CAUD</name>
<accession>A0A2P1JTU6</accession>
<reference evidence="3 4" key="1">
    <citation type="submission" date="2018-02" db="EMBL/GenBank/DDBJ databases">
        <authorList>
            <person name="Zack K.M."/>
            <person name="Dedrick R.M."/>
            <person name="Ward M."/>
            <person name="Garlena R.A."/>
            <person name="Russell D.A."/>
            <person name="Pope W.H."/>
            <person name="Jacobs-Sera D."/>
            <person name="Hatfull G.F."/>
        </authorList>
    </citation>
    <scope>NUCLEOTIDE SEQUENCE [LARGE SCALE GENOMIC DNA]</scope>
</reference>
<feature type="region of interest" description="Disordered" evidence="1">
    <location>
        <begin position="200"/>
        <end position="243"/>
    </location>
</feature>
<dbReference type="Pfam" id="PF10979">
    <property type="entry name" value="DUF2786"/>
    <property type="match status" value="1"/>
</dbReference>
<gene>
    <name evidence="3" type="primary">70</name>
    <name evidence="3" type="ORF">PBI_PAEDORE_70</name>
</gene>
<dbReference type="RefSeq" id="YP_010055936.1">
    <property type="nucleotide sequence ID" value="NC_054671.1"/>
</dbReference>
<keyword evidence="4" id="KW-1185">Reference proteome</keyword>
<dbReference type="GeneID" id="64471873"/>
<organism evidence="3 4">
    <name type="scientific">Streptomyces phage Paedore</name>
    <dbReference type="NCBI Taxonomy" id="2108134"/>
    <lineage>
        <taxon>Viruses</taxon>
        <taxon>Duplodnaviria</taxon>
        <taxon>Heunggongvirae</taxon>
        <taxon>Uroviricota</taxon>
        <taxon>Caudoviricetes</taxon>
        <taxon>Arquatrovirinae</taxon>
        <taxon>Arequatrovirus</taxon>
        <taxon>Arequatrovirus paedore</taxon>
    </lineage>
</organism>
<dbReference type="Proteomes" id="UP000240673">
    <property type="component" value="Segment"/>
</dbReference>
<evidence type="ECO:0000256" key="1">
    <source>
        <dbReference type="SAM" id="MobiDB-lite"/>
    </source>
</evidence>
<dbReference type="KEGG" id="vg:64471873"/>
<feature type="domain" description="DUF2786" evidence="2">
    <location>
        <begin position="10"/>
        <end position="46"/>
    </location>
</feature>
<dbReference type="EMBL" id="MH001460">
    <property type="protein sequence ID" value="AVO22553.1"/>
    <property type="molecule type" value="Genomic_DNA"/>
</dbReference>
<sequence length="243" mass="26497">MTEQNPKAATIRALLAKAEDPATHPEEAEAYFAKAAALMAKYGIEQAMLADSKPSMDKLDSQEFKIEGKYVADRANLLFAVSHALGAQNIFWNQTNWNTGKRYKLIRIYAHTSTLARIDVLFTTLQLQALNGMKHGRPQYGESTTAYRKSWFSGFSSAVRKRLQLAEASAVQEAETSGATGAELVLVKREQAVEAYFKGQHPGVKPAPKRRLTGTGWRDGVAAGANADLGSKRVGGSRPALAR</sequence>
<proteinExistence type="predicted"/>